<feature type="region of interest" description="Disordered" evidence="15">
    <location>
        <begin position="284"/>
        <end position="307"/>
    </location>
</feature>
<evidence type="ECO:0000256" key="4">
    <source>
        <dbReference type="ARBA" id="ARBA00022670"/>
    </source>
</evidence>
<feature type="chain" id="PRO_5020232680" description="Zinc carboxypeptidase" evidence="16">
    <location>
        <begin position="38"/>
        <end position="1052"/>
    </location>
</feature>
<dbReference type="GO" id="GO:0006508">
    <property type="term" value="P:proteolysis"/>
    <property type="evidence" value="ECO:0007669"/>
    <property type="project" value="UniProtKB-KW"/>
</dbReference>
<evidence type="ECO:0000256" key="2">
    <source>
        <dbReference type="ARBA" id="ARBA00005988"/>
    </source>
</evidence>
<keyword evidence="3 18" id="KW-0121">Carboxypeptidase</keyword>
<name>A0A4R5B4S8_9ACTN</name>
<dbReference type="CDD" id="cd03859">
    <property type="entry name" value="M14_CPT"/>
    <property type="match status" value="1"/>
</dbReference>
<dbReference type="OrthoDB" id="5240362at2"/>
<gene>
    <name evidence="18" type="ORF">E1293_23090</name>
</gene>
<comment type="similarity">
    <text evidence="2 14">Belongs to the peptidase M14 family.</text>
</comment>
<dbReference type="Pfam" id="PF00246">
    <property type="entry name" value="Peptidase_M14"/>
    <property type="match status" value="1"/>
</dbReference>
<keyword evidence="8" id="KW-0862">Zinc</keyword>
<dbReference type="Pfam" id="PF20773">
    <property type="entry name" value="InhA-like_MAM"/>
    <property type="match status" value="1"/>
</dbReference>
<evidence type="ECO:0000256" key="16">
    <source>
        <dbReference type="SAM" id="SignalP"/>
    </source>
</evidence>
<evidence type="ECO:0000256" key="13">
    <source>
        <dbReference type="ARBA" id="ARBA00074273"/>
    </source>
</evidence>
<dbReference type="SMART" id="SM00631">
    <property type="entry name" value="Zn_pept"/>
    <property type="match status" value="1"/>
</dbReference>
<evidence type="ECO:0000256" key="10">
    <source>
        <dbReference type="ARBA" id="ARBA00050859"/>
    </source>
</evidence>
<feature type="signal peptide" evidence="16">
    <location>
        <begin position="1"/>
        <end position="37"/>
    </location>
</feature>
<dbReference type="PROSITE" id="PS52035">
    <property type="entry name" value="PEPTIDASE_M14"/>
    <property type="match status" value="1"/>
</dbReference>
<dbReference type="SUPFAM" id="SSF53187">
    <property type="entry name" value="Zn-dependent exopeptidases"/>
    <property type="match status" value="1"/>
</dbReference>
<evidence type="ECO:0000256" key="3">
    <source>
        <dbReference type="ARBA" id="ARBA00022645"/>
    </source>
</evidence>
<evidence type="ECO:0000313" key="19">
    <source>
        <dbReference type="Proteomes" id="UP000295578"/>
    </source>
</evidence>
<comment type="catalytic activity">
    <reaction evidence="10">
        <text>Releases a C-terminal residue, which may be hydrophobic or positively charged.</text>
        <dbReference type="EC" id="3.4.17.18"/>
    </reaction>
</comment>
<feature type="compositionally biased region" description="Polar residues" evidence="15">
    <location>
        <begin position="285"/>
        <end position="296"/>
    </location>
</feature>
<evidence type="ECO:0000256" key="6">
    <source>
        <dbReference type="ARBA" id="ARBA00022729"/>
    </source>
</evidence>
<evidence type="ECO:0000259" key="17">
    <source>
        <dbReference type="PROSITE" id="PS52035"/>
    </source>
</evidence>
<dbReference type="RefSeq" id="WP_132199542.1">
    <property type="nucleotide sequence ID" value="NZ_SMKY01000109.1"/>
</dbReference>
<dbReference type="AlphaFoldDB" id="A0A4R5B4S8"/>
<evidence type="ECO:0000256" key="5">
    <source>
        <dbReference type="ARBA" id="ARBA00022723"/>
    </source>
</evidence>
<dbReference type="PRINTS" id="PR00765">
    <property type="entry name" value="CRBOXYPTASEA"/>
</dbReference>
<dbReference type="EC" id="3.4.17.18" evidence="12"/>
<dbReference type="GO" id="GO:0005615">
    <property type="term" value="C:extracellular space"/>
    <property type="evidence" value="ECO:0007669"/>
    <property type="project" value="TreeGrafter"/>
</dbReference>
<dbReference type="PANTHER" id="PTHR11705:SF143">
    <property type="entry name" value="SLL0236 PROTEIN"/>
    <property type="match status" value="1"/>
</dbReference>
<keyword evidence="6 16" id="KW-0732">Signal</keyword>
<evidence type="ECO:0000256" key="14">
    <source>
        <dbReference type="PROSITE-ProRule" id="PRU01379"/>
    </source>
</evidence>
<keyword evidence="9" id="KW-0482">Metalloprotease</keyword>
<dbReference type="InterPro" id="IPR057246">
    <property type="entry name" value="CARBOXYPEPT_ZN_1"/>
</dbReference>
<dbReference type="PANTHER" id="PTHR11705">
    <property type="entry name" value="PROTEASE FAMILY M14 CARBOXYPEPTIDASE A,B"/>
    <property type="match status" value="1"/>
</dbReference>
<comment type="cofactor">
    <cofactor evidence="1">
        <name>Zn(2+)</name>
        <dbReference type="ChEBI" id="CHEBI:29105"/>
    </cofactor>
</comment>
<feature type="active site" description="Proton donor/acceptor" evidence="14">
    <location>
        <position position="396"/>
    </location>
</feature>
<dbReference type="FunFam" id="3.40.630.10:FF:000084">
    <property type="entry name" value="Carboxypeptidase B2"/>
    <property type="match status" value="1"/>
</dbReference>
<evidence type="ECO:0000256" key="12">
    <source>
        <dbReference type="ARBA" id="ARBA00066554"/>
    </source>
</evidence>
<dbReference type="Proteomes" id="UP000295578">
    <property type="component" value="Unassembled WGS sequence"/>
</dbReference>
<keyword evidence="19" id="KW-1185">Reference proteome</keyword>
<organism evidence="18 19">
    <name type="scientific">Actinomadura darangshiensis</name>
    <dbReference type="NCBI Taxonomy" id="705336"/>
    <lineage>
        <taxon>Bacteria</taxon>
        <taxon>Bacillati</taxon>
        <taxon>Actinomycetota</taxon>
        <taxon>Actinomycetes</taxon>
        <taxon>Streptosporangiales</taxon>
        <taxon>Thermomonosporaceae</taxon>
        <taxon>Actinomadura</taxon>
    </lineage>
</organism>
<dbReference type="InterPro" id="IPR033810">
    <property type="entry name" value="Carboxypeptidase_T"/>
</dbReference>
<comment type="function">
    <text evidence="11">Carboxypeptidase that possesses the specificities of both mammalian Cpase A and B. Thus shows broad substrate specificity, being able to cleave Cbz-Gly-Leu, Cbz-Gly-Val, Cbz-Gly-Phe, Cbz-Gly-Lys and Bz-Gly-Arg in vitro.</text>
</comment>
<keyword evidence="5" id="KW-0479">Metal-binding</keyword>
<evidence type="ECO:0000256" key="8">
    <source>
        <dbReference type="ARBA" id="ARBA00022833"/>
    </source>
</evidence>
<dbReference type="Gene3D" id="3.40.630.10">
    <property type="entry name" value="Zn peptidases"/>
    <property type="match status" value="1"/>
</dbReference>
<evidence type="ECO:0000256" key="1">
    <source>
        <dbReference type="ARBA" id="ARBA00001947"/>
    </source>
</evidence>
<evidence type="ECO:0000256" key="11">
    <source>
        <dbReference type="ARBA" id="ARBA00055464"/>
    </source>
</evidence>
<dbReference type="PROSITE" id="PS00132">
    <property type="entry name" value="CARBOXYPEPT_ZN_1"/>
    <property type="match status" value="1"/>
</dbReference>
<keyword evidence="4" id="KW-0645">Protease</keyword>
<evidence type="ECO:0000256" key="7">
    <source>
        <dbReference type="ARBA" id="ARBA00022801"/>
    </source>
</evidence>
<comment type="caution">
    <text evidence="18">The sequence shown here is derived from an EMBL/GenBank/DDBJ whole genome shotgun (WGS) entry which is preliminary data.</text>
</comment>
<evidence type="ECO:0000256" key="9">
    <source>
        <dbReference type="ARBA" id="ARBA00023049"/>
    </source>
</evidence>
<keyword evidence="7" id="KW-0378">Hydrolase</keyword>
<accession>A0A4R5B4S8</accession>
<evidence type="ECO:0000256" key="15">
    <source>
        <dbReference type="SAM" id="MobiDB-lite"/>
    </source>
</evidence>
<evidence type="ECO:0000313" key="18">
    <source>
        <dbReference type="EMBL" id="TDD79560.1"/>
    </source>
</evidence>
<dbReference type="GO" id="GO:0008270">
    <property type="term" value="F:zinc ion binding"/>
    <property type="evidence" value="ECO:0007669"/>
    <property type="project" value="InterPro"/>
</dbReference>
<feature type="domain" description="Peptidase M14" evidence="17">
    <location>
        <begin position="128"/>
        <end position="448"/>
    </location>
</feature>
<sequence>MSRIPFRHRRLTNRRLTSVLAAAALVVGTLAAAPAQAAPKPPSSGAAVDVYGADLSPDQVRLLNGSALDRENVHFSKTAAKDRVHVEAVLSATEAAALNRQGLGLTVKKVDGKDARQRSLAAAPKVFRPYSGPGNIHEELLKVAADHPSIATAVDIGKSGQGQPITAVRVSKDVRRLGHHHKRPVVVYQAAQHAREWITPEMVRRLLHYYVDGYGTDAGLTKIIDTTELWFVPVVNVDGYDLTFQDGFRLWRKNTRDNNGDGQITGADGVDLNRNFPYKWGYDNEGSSDQITSQTYRGPAPASEPETKAQLDLYKRTRPTFMVNYHSAAQLLLHGVGWQALTRSPDDVVHDALVGDIDRPAVPGYTPELGAQLYTTNGETDGQADNEYGTLTITPEMATCTTAANEDPDDAWEPGDCGSDFEFPDDEALIQREFQKNLPFALSIGESAHTPDHPVSSVGRTTPDFETDAFSTSYGSSQEVAAVIRRSLKAKEMRYRINGGRTRGAHPREWRGGERFGDENDTYYAEYRGKVGRQRPGDRVEVWFAGRDGHKRVESKHFTYTVRDQQRADVLVIADEDYTGVNPAYPAGTTKPRYAAQYADLVKSAKHRPLVWDIDKDGVPHDLGVLKHFKAVVWYLGDNRLTQDAADDPVKTFLGDFPDSQVADREKELVLSVRSYLNEGGKLLHTGETSGYYGPISRLNGGGIYYGLKGHPEKPCVVSGNFRDDCELLSDDFFQYYLGAYDRQQVGAPTGFEGTKPPFDGVTSKLTGTATNPVNEAGGFQVTSTVLPKAGFPQFTSWKAGDYTGAAAPTEPVEGQWYVAGPHQDGAYRRLTRTVDLSAVTAAQAPTLQAQLSYSTETGFDNVIVEAHTTGAEDWTTLPDKNGRTSTTVPEQCEQGYLLAMHPFLTHYLTGGNPCGSTGTSGQWNAFTGNSSGWVPAAFDLSAYAGKKVEVSISYVSDPATGGTGLFVDDTKLTTSGGQLDAEGFETGLGPWTVQGAPAGSPGNGTEFVRSQALIDSVSSVATRDTVLLGFGLEQTDQGRKLMTRALDHLLG</sequence>
<proteinExistence type="inferred from homology"/>
<reference evidence="18 19" key="1">
    <citation type="submission" date="2019-03" db="EMBL/GenBank/DDBJ databases">
        <title>Draft genome sequences of novel Actinobacteria.</title>
        <authorList>
            <person name="Sahin N."/>
            <person name="Ay H."/>
            <person name="Saygin H."/>
        </authorList>
    </citation>
    <scope>NUCLEOTIDE SEQUENCE [LARGE SCALE GENOMIC DNA]</scope>
    <source>
        <strain evidence="18 19">DSM 45941</strain>
    </source>
</reference>
<dbReference type="InterPro" id="IPR000834">
    <property type="entry name" value="Peptidase_M14"/>
</dbReference>
<protein>
    <recommendedName>
        <fullName evidence="13">Zinc carboxypeptidase</fullName>
        <ecNumber evidence="12">3.4.17.18</ecNumber>
    </recommendedName>
</protein>
<dbReference type="GO" id="GO:0004181">
    <property type="term" value="F:metallocarboxypeptidase activity"/>
    <property type="evidence" value="ECO:0007669"/>
    <property type="project" value="InterPro"/>
</dbReference>
<dbReference type="EMBL" id="SMKY01000109">
    <property type="protein sequence ID" value="TDD79560.1"/>
    <property type="molecule type" value="Genomic_DNA"/>
</dbReference>